<accession>A0A0A8B465</accession>
<comment type="subcellular location">
    <subcellularLocation>
        <location evidence="1">Membrane</location>
        <topology evidence="1">Multi-pass membrane protein</topology>
    </subcellularLocation>
</comment>
<name>A0A0A8B465_9ACTN</name>
<dbReference type="HOGENOM" id="CLU_045526_0_0_11"/>
<keyword evidence="4 6" id="KW-1133">Transmembrane helix</keyword>
<feature type="transmembrane region" description="Helical" evidence="6">
    <location>
        <begin position="141"/>
        <end position="162"/>
    </location>
</feature>
<feature type="transmembrane region" description="Helical" evidence="6">
    <location>
        <begin position="249"/>
        <end position="277"/>
    </location>
</feature>
<evidence type="ECO:0000256" key="1">
    <source>
        <dbReference type="ARBA" id="ARBA00004141"/>
    </source>
</evidence>
<feature type="transmembrane region" description="Helical" evidence="6">
    <location>
        <begin position="435"/>
        <end position="458"/>
    </location>
</feature>
<dbReference type="OrthoDB" id="6083029at2"/>
<dbReference type="Pfam" id="PF02133">
    <property type="entry name" value="Transp_cyt_pur"/>
    <property type="match status" value="1"/>
</dbReference>
<reference evidence="8" key="1">
    <citation type="submission" date="2014-08" db="EMBL/GenBank/DDBJ databases">
        <title>Coriobacteriaceae sp. complete genome.</title>
        <authorList>
            <person name="Looft T."/>
            <person name="Bayles D.O."/>
            <person name="Stanton T.B."/>
        </authorList>
    </citation>
    <scope>NUCLEOTIDE SEQUENCE [LARGE SCALE GENOMIC DNA]</scope>
    <source>
        <strain evidence="8">68-1-3</strain>
    </source>
</reference>
<dbReference type="PANTHER" id="PTHR30618:SF0">
    <property type="entry name" value="PURINE-URACIL PERMEASE NCS1"/>
    <property type="match status" value="1"/>
</dbReference>
<dbReference type="Proteomes" id="UP000031121">
    <property type="component" value="Chromosome"/>
</dbReference>
<dbReference type="RefSeq" id="WP_039689208.1">
    <property type="nucleotide sequence ID" value="NZ_CP009302.1"/>
</dbReference>
<comment type="similarity">
    <text evidence="2">Belongs to the purine-cytosine permease (2.A.39) family.</text>
</comment>
<feature type="transmembrane region" description="Helical" evidence="6">
    <location>
        <begin position="62"/>
        <end position="83"/>
    </location>
</feature>
<feature type="transmembrane region" description="Helical" evidence="6">
    <location>
        <begin position="332"/>
        <end position="350"/>
    </location>
</feature>
<dbReference type="EMBL" id="CP009302">
    <property type="protein sequence ID" value="AJC12124.1"/>
    <property type="molecule type" value="Genomic_DNA"/>
</dbReference>
<evidence type="ECO:0000256" key="5">
    <source>
        <dbReference type="ARBA" id="ARBA00023136"/>
    </source>
</evidence>
<proteinExistence type="inferred from homology"/>
<dbReference type="PANTHER" id="PTHR30618">
    <property type="entry name" value="NCS1 FAMILY PURINE/PYRIMIDINE TRANSPORTER"/>
    <property type="match status" value="1"/>
</dbReference>
<protein>
    <submittedName>
        <fullName evidence="7">Permease</fullName>
    </submittedName>
</protein>
<feature type="transmembrane region" description="Helical" evidence="6">
    <location>
        <begin position="104"/>
        <end position="121"/>
    </location>
</feature>
<dbReference type="GO" id="GO:0015205">
    <property type="term" value="F:nucleobase transmembrane transporter activity"/>
    <property type="evidence" value="ECO:0007669"/>
    <property type="project" value="TreeGrafter"/>
</dbReference>
<dbReference type="Gene3D" id="1.10.4160.10">
    <property type="entry name" value="Hydantoin permease"/>
    <property type="match status" value="1"/>
</dbReference>
<reference evidence="7 8" key="2">
    <citation type="journal article" date="2015" name="Genome Announc.">
        <title>Complete Genome Sequence of Coriobacteriaceae Strain 68-1-3, a Novel Mucus-Degrading Isolate from the Swine Intestinal Tract.</title>
        <authorList>
            <person name="Looft T."/>
            <person name="Bayles D.O."/>
            <person name="Alt D.P."/>
            <person name="Stanton T.B."/>
        </authorList>
    </citation>
    <scope>NUCLEOTIDE SEQUENCE [LARGE SCALE GENOMIC DNA]</scope>
    <source>
        <strain evidence="7 8">68-1-3</strain>
    </source>
</reference>
<feature type="transmembrane region" description="Helical" evidence="6">
    <location>
        <begin position="174"/>
        <end position="196"/>
    </location>
</feature>
<evidence type="ECO:0000256" key="6">
    <source>
        <dbReference type="SAM" id="Phobius"/>
    </source>
</evidence>
<evidence type="ECO:0000313" key="7">
    <source>
        <dbReference type="EMBL" id="AJC12124.1"/>
    </source>
</evidence>
<organism evidence="7 8">
    <name type="scientific">Berryella intestinalis</name>
    <dbReference type="NCBI Taxonomy" id="1531429"/>
    <lineage>
        <taxon>Bacteria</taxon>
        <taxon>Bacillati</taxon>
        <taxon>Actinomycetota</taxon>
        <taxon>Coriobacteriia</taxon>
        <taxon>Eggerthellales</taxon>
        <taxon>Eggerthellaceae</taxon>
        <taxon>Berryella</taxon>
    </lineage>
</organism>
<evidence type="ECO:0000256" key="4">
    <source>
        <dbReference type="ARBA" id="ARBA00022989"/>
    </source>
</evidence>
<feature type="transmembrane region" description="Helical" evidence="6">
    <location>
        <begin position="216"/>
        <end position="237"/>
    </location>
</feature>
<keyword evidence="5 6" id="KW-0472">Membrane</keyword>
<sequence>MSKHSIAQRVNAEAIFGLVPVKKSERQYGFWDTLLVTGGFAIATWCYSQGALSASLLSFPQLLLVTFAVGGIFLIVECLPVVLSVRYGIDLWVYLRAVLGERGVRVFATAVILGNWFWYAVAANMFGSSIAQIAAGFGVPVAPEAVSVLSIVSVLGGSLIAIGGPGVIKWTSRILVTVLLAIGVIVLVLCFTMAPLGDIVAYRPDLSELGGNGLEAYALAAEGMVAFSFSWSTQAMVLPRLCRTERGGYWGTVAAYGFIAPLFVFIGGVMAIVMFLVSGTLESDPTVMLALLGPQVALLSLMLVAFANIGTQAVGSYVNVLVLKAAWPKIDYRVLVALSAVYVSVLAFTGEVTANFGQFISIAAYIQGPIIGIMFVDLIVLRRRKLSIKGLYYREGHDCYRFKGGVNWVGVSTILATLVVALVFVYNPITGSIQSPLFCFLTGSGFTAVFAAGLYYALSRVSSIRALLLRDRSDLEIV</sequence>
<dbReference type="AlphaFoldDB" id="A0A0A8B465"/>
<dbReference type="InterPro" id="IPR045225">
    <property type="entry name" value="Uracil/uridine/allantoin_perm"/>
</dbReference>
<keyword evidence="3 6" id="KW-0812">Transmembrane</keyword>
<evidence type="ECO:0000256" key="3">
    <source>
        <dbReference type="ARBA" id="ARBA00022692"/>
    </source>
</evidence>
<feature type="transmembrane region" description="Helical" evidence="6">
    <location>
        <begin position="356"/>
        <end position="381"/>
    </location>
</feature>
<feature type="transmembrane region" description="Helical" evidence="6">
    <location>
        <begin position="402"/>
        <end position="429"/>
    </location>
</feature>
<feature type="transmembrane region" description="Helical" evidence="6">
    <location>
        <begin position="30"/>
        <end position="50"/>
    </location>
</feature>
<dbReference type="KEGG" id="cbac:JI75_05030"/>
<gene>
    <name evidence="7" type="ORF">JI75_05030</name>
</gene>
<dbReference type="GO" id="GO:0005886">
    <property type="term" value="C:plasma membrane"/>
    <property type="evidence" value="ECO:0007669"/>
    <property type="project" value="TreeGrafter"/>
</dbReference>
<feature type="transmembrane region" description="Helical" evidence="6">
    <location>
        <begin position="297"/>
        <end position="320"/>
    </location>
</feature>
<keyword evidence="8" id="KW-1185">Reference proteome</keyword>
<evidence type="ECO:0000313" key="8">
    <source>
        <dbReference type="Proteomes" id="UP000031121"/>
    </source>
</evidence>
<dbReference type="InterPro" id="IPR001248">
    <property type="entry name" value="Pur-cyt_permease"/>
</dbReference>
<evidence type="ECO:0000256" key="2">
    <source>
        <dbReference type="ARBA" id="ARBA00008974"/>
    </source>
</evidence>